<dbReference type="EMBL" id="JAOWKX010000002">
    <property type="protein sequence ID" value="MCV2884261.1"/>
    <property type="molecule type" value="Genomic_DNA"/>
</dbReference>
<keyword evidence="9" id="KW-0645">Protease</keyword>
<feature type="active site" evidence="7">
    <location>
        <position position="73"/>
    </location>
</feature>
<dbReference type="InterPro" id="IPR023483">
    <property type="entry name" value="Uncharacterised_SprT"/>
</dbReference>
<dbReference type="PANTHER" id="PTHR38773:SF1">
    <property type="entry name" value="PROTEIN SPRT"/>
    <property type="match status" value="1"/>
</dbReference>
<comment type="caution">
    <text evidence="9">The sequence shown here is derived from an EMBL/GenBank/DDBJ whole genome shotgun (WGS) entry which is preliminary data.</text>
</comment>
<protein>
    <recommendedName>
        <fullName evidence="3 7">Protein SprT</fullName>
    </recommendedName>
</protein>
<comment type="cofactor">
    <cofactor evidence="7">
        <name>Zn(2+)</name>
        <dbReference type="ChEBI" id="CHEBI:29105"/>
    </cofactor>
    <text evidence="7">Binds 1 zinc ion.</text>
</comment>
<dbReference type="InterPro" id="IPR006640">
    <property type="entry name" value="SprT-like_domain"/>
</dbReference>
<comment type="similarity">
    <text evidence="2 7">Belongs to the SprT family.</text>
</comment>
<evidence type="ECO:0000256" key="1">
    <source>
        <dbReference type="ARBA" id="ARBA00004496"/>
    </source>
</evidence>
<dbReference type="HAMAP" id="MF_00746">
    <property type="entry name" value="SprT"/>
    <property type="match status" value="1"/>
</dbReference>
<proteinExistence type="inferred from homology"/>
<keyword evidence="9" id="KW-0378">Hydrolase</keyword>
<dbReference type="NCBIfam" id="NF003421">
    <property type="entry name" value="PRK04860.1"/>
    <property type="match status" value="1"/>
</dbReference>
<comment type="subcellular location">
    <subcellularLocation>
        <location evidence="1 7">Cytoplasm</location>
    </subcellularLocation>
</comment>
<keyword evidence="4 7" id="KW-0963">Cytoplasm</keyword>
<accession>A0ABT3A6F5</accession>
<dbReference type="InterPro" id="IPR035240">
    <property type="entry name" value="SprT_Zn_ribbon"/>
</dbReference>
<evidence type="ECO:0000313" key="10">
    <source>
        <dbReference type="Proteomes" id="UP001652504"/>
    </source>
</evidence>
<gene>
    <name evidence="7" type="primary">sprT</name>
    <name evidence="9" type="ORF">OE749_06100</name>
</gene>
<evidence type="ECO:0000256" key="3">
    <source>
        <dbReference type="ARBA" id="ARBA00020082"/>
    </source>
</evidence>
<feature type="binding site" evidence="7">
    <location>
        <position position="72"/>
    </location>
    <ligand>
        <name>Zn(2+)</name>
        <dbReference type="ChEBI" id="CHEBI:29105"/>
    </ligand>
</feature>
<evidence type="ECO:0000256" key="7">
    <source>
        <dbReference type="HAMAP-Rule" id="MF_00746"/>
    </source>
</evidence>
<evidence type="ECO:0000256" key="2">
    <source>
        <dbReference type="ARBA" id="ARBA00006591"/>
    </source>
</evidence>
<feature type="binding site" evidence="7">
    <location>
        <position position="76"/>
    </location>
    <ligand>
        <name>Zn(2+)</name>
        <dbReference type="ChEBI" id="CHEBI:29105"/>
    </ligand>
</feature>
<dbReference type="PANTHER" id="PTHR38773">
    <property type="entry name" value="PROTEIN SPRT"/>
    <property type="match status" value="1"/>
</dbReference>
<evidence type="ECO:0000256" key="4">
    <source>
        <dbReference type="ARBA" id="ARBA00022490"/>
    </source>
</evidence>
<evidence type="ECO:0000259" key="8">
    <source>
        <dbReference type="SMART" id="SM00731"/>
    </source>
</evidence>
<evidence type="ECO:0000256" key="5">
    <source>
        <dbReference type="ARBA" id="ARBA00022723"/>
    </source>
</evidence>
<sequence>MNDLISIAEERINQCYSIANGFFNQHFPLPTVSLNQRGKIAGSANFQRNHIKLNPVLFSENRSVFESEVIPHEVAHLITYHLYGKVKPHGKEWQNIMTQVFYLPATATHQLCVKNVQGKTFSYKCDCQTISLTVRRHNKIIRGESQYRCKRCNAVLVAAG</sequence>
<organism evidence="9 10">
    <name type="scientific">Fluctibacter corallii</name>
    <dbReference type="NCBI Taxonomy" id="2984329"/>
    <lineage>
        <taxon>Bacteria</taxon>
        <taxon>Pseudomonadati</taxon>
        <taxon>Pseudomonadota</taxon>
        <taxon>Gammaproteobacteria</taxon>
        <taxon>Alteromonadales</taxon>
        <taxon>Alteromonadaceae</taxon>
        <taxon>Fluctibacter</taxon>
    </lineage>
</organism>
<evidence type="ECO:0000256" key="6">
    <source>
        <dbReference type="ARBA" id="ARBA00022833"/>
    </source>
</evidence>
<dbReference type="RefSeq" id="WP_263711466.1">
    <property type="nucleotide sequence ID" value="NZ_JAOWKX010000002.1"/>
</dbReference>
<name>A0ABT3A6F5_9ALTE</name>
<dbReference type="Pfam" id="PF10263">
    <property type="entry name" value="SprT-like"/>
    <property type="match status" value="1"/>
</dbReference>
<reference evidence="9 10" key="1">
    <citation type="submission" date="2022-10" db="EMBL/GenBank/DDBJ databases">
        <title>Aestuariibacter sp. AA17 isolated from Montipora capitata coral fragment.</title>
        <authorList>
            <person name="Emsley S.A."/>
            <person name="Pfannmuller K.M."/>
            <person name="Loughran R.M."/>
            <person name="Shlafstein M."/>
            <person name="Papke E."/>
            <person name="Saw J.H."/>
            <person name="Ushijima B."/>
            <person name="Videau P."/>
        </authorList>
    </citation>
    <scope>NUCLEOTIDE SEQUENCE [LARGE SCALE GENOMIC DNA]</scope>
    <source>
        <strain evidence="9 10">AA17</strain>
    </source>
</reference>
<evidence type="ECO:0000313" key="9">
    <source>
        <dbReference type="EMBL" id="MCV2884261.1"/>
    </source>
</evidence>
<keyword evidence="6 7" id="KW-0862">Zinc</keyword>
<dbReference type="SMART" id="SM00731">
    <property type="entry name" value="SprT"/>
    <property type="match status" value="1"/>
</dbReference>
<dbReference type="Pfam" id="PF17283">
    <property type="entry name" value="Zn_ribbon_SprT"/>
    <property type="match status" value="1"/>
</dbReference>
<keyword evidence="10" id="KW-1185">Reference proteome</keyword>
<dbReference type="Proteomes" id="UP001652504">
    <property type="component" value="Unassembled WGS sequence"/>
</dbReference>
<keyword evidence="5 7" id="KW-0479">Metal-binding</keyword>
<feature type="domain" description="SprT-like" evidence="8">
    <location>
        <begin position="10"/>
        <end position="159"/>
    </location>
</feature>
<dbReference type="GO" id="GO:0008237">
    <property type="term" value="F:metallopeptidase activity"/>
    <property type="evidence" value="ECO:0007669"/>
    <property type="project" value="UniProtKB-KW"/>
</dbReference>
<keyword evidence="9" id="KW-0482">Metalloprotease</keyword>